<dbReference type="Proteomes" id="UP000311919">
    <property type="component" value="Unassembled WGS sequence"/>
</dbReference>
<feature type="domain" description="BHLH" evidence="7">
    <location>
        <begin position="39"/>
        <end position="96"/>
    </location>
</feature>
<keyword evidence="6" id="KW-0175">Coiled coil</keyword>
<evidence type="ECO:0000256" key="3">
    <source>
        <dbReference type="ARBA" id="ARBA00023125"/>
    </source>
</evidence>
<proteinExistence type="predicted"/>
<dbReference type="PANTHER" id="PTHR15741">
    <property type="entry name" value="BASIC HELIX-LOOP-HELIX ZIP TRANSCRIPTION FACTOR"/>
    <property type="match status" value="1"/>
</dbReference>
<name>A0A4Z2D7E0_SCHJA</name>
<evidence type="ECO:0000256" key="5">
    <source>
        <dbReference type="ARBA" id="ARBA00023242"/>
    </source>
</evidence>
<dbReference type="Pfam" id="PF00010">
    <property type="entry name" value="HLH"/>
    <property type="match status" value="1"/>
</dbReference>
<evidence type="ECO:0000259" key="7">
    <source>
        <dbReference type="PROSITE" id="PS50888"/>
    </source>
</evidence>
<dbReference type="GO" id="GO:0000981">
    <property type="term" value="F:DNA-binding transcription factor activity, RNA polymerase II-specific"/>
    <property type="evidence" value="ECO:0007669"/>
    <property type="project" value="TreeGrafter"/>
</dbReference>
<keyword evidence="4" id="KW-0804">Transcription</keyword>
<feature type="coiled-coil region" evidence="6">
    <location>
        <begin position="93"/>
        <end position="127"/>
    </location>
</feature>
<evidence type="ECO:0000313" key="8">
    <source>
        <dbReference type="EMBL" id="TNN12356.1"/>
    </source>
</evidence>
<dbReference type="GO" id="GO:0000978">
    <property type="term" value="F:RNA polymerase II cis-regulatory region sequence-specific DNA binding"/>
    <property type="evidence" value="ECO:0007669"/>
    <property type="project" value="TreeGrafter"/>
</dbReference>
<reference evidence="8 9" key="1">
    <citation type="submission" date="2019-03" db="EMBL/GenBank/DDBJ databases">
        <title>An improved genome assembly of the fluke Schistosoma japonicum.</title>
        <authorList>
            <person name="Hu W."/>
            <person name="Luo F."/>
            <person name="Yin M."/>
            <person name="Mo X."/>
            <person name="Sun C."/>
            <person name="Wu Q."/>
            <person name="Zhu B."/>
            <person name="Xiang M."/>
            <person name="Wang J."/>
            <person name="Wang Y."/>
            <person name="Zhang T."/>
            <person name="Xu B."/>
            <person name="Zheng H."/>
            <person name="Feng Z."/>
        </authorList>
    </citation>
    <scope>NUCLEOTIDE SEQUENCE [LARGE SCALE GENOMIC DNA]</scope>
    <source>
        <strain evidence="8">HuSjv2</strain>
        <tissue evidence="8">Worms</tissue>
    </source>
</reference>
<evidence type="ECO:0000313" key="9">
    <source>
        <dbReference type="Proteomes" id="UP000311919"/>
    </source>
</evidence>
<keyword evidence="9" id="KW-1185">Reference proteome</keyword>
<keyword evidence="5" id="KW-0539">Nucleus</keyword>
<dbReference type="SUPFAM" id="SSF47459">
    <property type="entry name" value="HLH, helix-loop-helix DNA-binding domain"/>
    <property type="match status" value="1"/>
</dbReference>
<evidence type="ECO:0000256" key="6">
    <source>
        <dbReference type="SAM" id="Coils"/>
    </source>
</evidence>
<dbReference type="Gene3D" id="4.10.280.10">
    <property type="entry name" value="Helix-loop-helix DNA-binding domain"/>
    <property type="match status" value="1"/>
</dbReference>
<sequence length="442" mass="49892">MTLNTDSSLLHNAGVNTLYESDLDDENYQTVESYGIRERRRKLHTEAEQRRRNAIKRGFEGLLELVHPMKGDSLSSSVRMSKSSILHKAISMVERLGKQKQQKLAEVESLEKEVKALRILCLNYEKVVQNNPNNDCRSVEPVSDDTKLEVFRLFCDTMFRSFEGYIVYNSFSDLSASVINWIEESCKPEKMAFLMNSILTNVFNQNTVMSPVNNRKSPFNSLQVYTDHTPNVNQNLNESIGIIHPSGESSLLQINPLIGQSSVYSAYSSSNPTSFNMNDNNVNNNNPVVNSEKRIIVTQLKSKFPIISPRDPTNSNQLNAIRCPLPPSLASSDSVTVSVRQPPQNLIDANFQRCSMPSKDIHSCKSNAFYNFNSLVPQNTNSTVVVDDNIEDMIIQDANNTSSHPINSSCNIIMNEVNMSKELSLYNSSHIQQYKQFIDDLL</sequence>
<dbReference type="OrthoDB" id="5778525at2759"/>
<dbReference type="InterPro" id="IPR052207">
    <property type="entry name" value="Max-like/E-box_TFs"/>
</dbReference>
<dbReference type="STRING" id="6182.A0A4Z2D7E0"/>
<dbReference type="EMBL" id="SKCS01000234">
    <property type="protein sequence ID" value="TNN12356.1"/>
    <property type="molecule type" value="Genomic_DNA"/>
</dbReference>
<organism evidence="8 9">
    <name type="scientific">Schistosoma japonicum</name>
    <name type="common">Blood fluke</name>
    <dbReference type="NCBI Taxonomy" id="6182"/>
    <lineage>
        <taxon>Eukaryota</taxon>
        <taxon>Metazoa</taxon>
        <taxon>Spiralia</taxon>
        <taxon>Lophotrochozoa</taxon>
        <taxon>Platyhelminthes</taxon>
        <taxon>Trematoda</taxon>
        <taxon>Digenea</taxon>
        <taxon>Strigeidida</taxon>
        <taxon>Schistosomatoidea</taxon>
        <taxon>Schistosomatidae</taxon>
        <taxon>Schistosoma</taxon>
    </lineage>
</organism>
<protein>
    <submittedName>
        <fullName evidence="8">Max-like protein isoform 2</fullName>
    </submittedName>
</protein>
<evidence type="ECO:0000256" key="4">
    <source>
        <dbReference type="ARBA" id="ARBA00023163"/>
    </source>
</evidence>
<comment type="subcellular location">
    <subcellularLocation>
        <location evidence="1">Nucleus</location>
    </subcellularLocation>
</comment>
<keyword evidence="3" id="KW-0238">DNA-binding</keyword>
<dbReference type="GO" id="GO:0046983">
    <property type="term" value="F:protein dimerization activity"/>
    <property type="evidence" value="ECO:0007669"/>
    <property type="project" value="InterPro"/>
</dbReference>
<evidence type="ECO:0000256" key="2">
    <source>
        <dbReference type="ARBA" id="ARBA00023015"/>
    </source>
</evidence>
<dbReference type="PANTHER" id="PTHR15741:SF25">
    <property type="entry name" value="MAX-LIKE PROTEIN X"/>
    <property type="match status" value="1"/>
</dbReference>
<dbReference type="PROSITE" id="PS50888">
    <property type="entry name" value="BHLH"/>
    <property type="match status" value="1"/>
</dbReference>
<keyword evidence="2" id="KW-0805">Transcription regulation</keyword>
<dbReference type="SMART" id="SM00353">
    <property type="entry name" value="HLH"/>
    <property type="match status" value="1"/>
</dbReference>
<accession>A0A4Z2D7E0</accession>
<comment type="caution">
    <text evidence="8">The sequence shown here is derived from an EMBL/GenBank/DDBJ whole genome shotgun (WGS) entry which is preliminary data.</text>
</comment>
<gene>
    <name evidence="8" type="ORF">EWB00_003792</name>
</gene>
<dbReference type="AlphaFoldDB" id="A0A4Z2D7E0"/>
<dbReference type="InterPro" id="IPR036638">
    <property type="entry name" value="HLH_DNA-bd_sf"/>
</dbReference>
<dbReference type="InterPro" id="IPR011598">
    <property type="entry name" value="bHLH_dom"/>
</dbReference>
<evidence type="ECO:0000256" key="1">
    <source>
        <dbReference type="ARBA" id="ARBA00004123"/>
    </source>
</evidence>
<dbReference type="GO" id="GO:0005634">
    <property type="term" value="C:nucleus"/>
    <property type="evidence" value="ECO:0007669"/>
    <property type="project" value="UniProtKB-SubCell"/>
</dbReference>